<comment type="subunit">
    <text evidence="3">Part of the 50S ribosomal subunit.</text>
</comment>
<evidence type="ECO:0000256" key="1">
    <source>
        <dbReference type="ARBA" id="ARBA00022980"/>
    </source>
</evidence>
<keyword evidence="3 5" id="KW-0699">rRNA-binding</keyword>
<dbReference type="Pfam" id="PF00347">
    <property type="entry name" value="Ribosomal_L6"/>
    <property type="match status" value="2"/>
</dbReference>
<dbReference type="Gene3D" id="3.90.930.12">
    <property type="entry name" value="Ribosomal protein L6, alpha-beta domain"/>
    <property type="match status" value="2"/>
</dbReference>
<dbReference type="PANTHER" id="PTHR11655">
    <property type="entry name" value="60S/50S RIBOSOMAL PROTEIN L6/L9"/>
    <property type="match status" value="1"/>
</dbReference>
<dbReference type="InterPro" id="IPR036789">
    <property type="entry name" value="Ribosomal_uL6-like_a/b-dom_sf"/>
</dbReference>
<dbReference type="GO" id="GO:0005840">
    <property type="term" value="C:ribosome"/>
    <property type="evidence" value="ECO:0007669"/>
    <property type="project" value="UniProtKB-KW"/>
</dbReference>
<dbReference type="NCBIfam" id="TIGR03654">
    <property type="entry name" value="L6_bact"/>
    <property type="match status" value="1"/>
</dbReference>
<dbReference type="SUPFAM" id="SSF56053">
    <property type="entry name" value="Ribosomal protein L6"/>
    <property type="match status" value="2"/>
</dbReference>
<evidence type="ECO:0000259" key="6">
    <source>
        <dbReference type="Pfam" id="PF00347"/>
    </source>
</evidence>
<dbReference type="RefSeq" id="WP_115604707.1">
    <property type="nucleotide sequence ID" value="NZ_SADD01000013.1"/>
</dbReference>
<dbReference type="InterPro" id="IPR020040">
    <property type="entry name" value="Ribosomal_uL6_a/b-dom"/>
</dbReference>
<dbReference type="PIRSF" id="PIRSF002162">
    <property type="entry name" value="Ribosomal_L6"/>
    <property type="match status" value="1"/>
</dbReference>
<sequence length="178" mass="19620">MSRIGKQPVSIPEKVDVKLDGHTILVKGPKGELSRELSQEVEVTIEDGEIIIARPDDGRTARSFQGLVRSLVANMVEGVSVGYKRSLEINGVGYRAEQRGQFIRFDLGYSHPIMFELPASVSATIERQTQLTLESVDKELLGQVAAKIRGLRKPEPYKGKGIKYSDEVIRRKAGKSGA</sequence>
<feature type="domain" description="Large ribosomal subunit protein uL6 alpha-beta" evidence="6">
    <location>
        <begin position="91"/>
        <end position="164"/>
    </location>
</feature>
<dbReference type="Proteomes" id="UP000282926">
    <property type="component" value="Unassembled WGS sequence"/>
</dbReference>
<comment type="similarity">
    <text evidence="3 4">Belongs to the universal ribosomal protein uL6 family.</text>
</comment>
<evidence type="ECO:0000256" key="4">
    <source>
        <dbReference type="RuleBase" id="RU003869"/>
    </source>
</evidence>
<accession>A0ABY0CP85</accession>
<organism evidence="7 8">
    <name type="scientific">Lujinxingia sediminis</name>
    <dbReference type="NCBI Taxonomy" id="2480984"/>
    <lineage>
        <taxon>Bacteria</taxon>
        <taxon>Deltaproteobacteria</taxon>
        <taxon>Bradymonadales</taxon>
        <taxon>Lujinxingiaceae</taxon>
        <taxon>Lujinxingia</taxon>
    </lineage>
</organism>
<comment type="caution">
    <text evidence="7">The sequence shown here is derived from an EMBL/GenBank/DDBJ whole genome shotgun (WGS) entry which is preliminary data.</text>
</comment>
<keyword evidence="1 3" id="KW-0689">Ribosomal protein</keyword>
<dbReference type="InterPro" id="IPR002358">
    <property type="entry name" value="Ribosomal_uL6_CS"/>
</dbReference>
<keyword evidence="2 3" id="KW-0687">Ribonucleoprotein</keyword>
<keyword evidence="8" id="KW-1185">Reference proteome</keyword>
<evidence type="ECO:0000256" key="5">
    <source>
        <dbReference type="RuleBase" id="RU003870"/>
    </source>
</evidence>
<keyword evidence="3 5" id="KW-0694">RNA-binding</keyword>
<dbReference type="PRINTS" id="PR00059">
    <property type="entry name" value="RIBOSOMALL6"/>
</dbReference>
<protein>
    <recommendedName>
        <fullName evidence="3">Large ribosomal subunit protein uL6</fullName>
    </recommendedName>
</protein>
<feature type="domain" description="Large ribosomal subunit protein uL6 alpha-beta" evidence="6">
    <location>
        <begin position="11"/>
        <end position="82"/>
    </location>
</feature>
<comment type="function">
    <text evidence="3 5">This protein binds to the 23S rRNA, and is important in its secondary structure. It is located near the subunit interface in the base of the L7/L12 stalk, and near the tRNA binding site of the peptidyltransferase center.</text>
</comment>
<dbReference type="InterPro" id="IPR019906">
    <property type="entry name" value="Ribosomal_uL6_bac-type"/>
</dbReference>
<dbReference type="PANTHER" id="PTHR11655:SF14">
    <property type="entry name" value="LARGE RIBOSOMAL SUBUNIT PROTEIN UL6M"/>
    <property type="match status" value="1"/>
</dbReference>
<name>A0ABY0CP85_9DELT</name>
<gene>
    <name evidence="3" type="primary">rplF</name>
    <name evidence="7" type="ORF">EA187_16895</name>
</gene>
<evidence type="ECO:0000256" key="2">
    <source>
        <dbReference type="ARBA" id="ARBA00023274"/>
    </source>
</evidence>
<dbReference type="HAMAP" id="MF_01365_B">
    <property type="entry name" value="Ribosomal_uL6_B"/>
    <property type="match status" value="1"/>
</dbReference>
<dbReference type="PROSITE" id="PS00525">
    <property type="entry name" value="RIBOSOMAL_L6_1"/>
    <property type="match status" value="1"/>
</dbReference>
<dbReference type="EMBL" id="SADD01000013">
    <property type="protein sequence ID" value="RVU42264.1"/>
    <property type="molecule type" value="Genomic_DNA"/>
</dbReference>
<reference evidence="7 8" key="1">
    <citation type="submission" date="2019-01" db="EMBL/GenBank/DDBJ databases">
        <title>Lujinxingia litoralis gen. nov., sp. nov. and Lujinxingia sediminis gen. nov., sp. nov., new members in the order Bradymonadales, isolated from coastal sediment.</title>
        <authorList>
            <person name="Li C.-M."/>
        </authorList>
    </citation>
    <scope>NUCLEOTIDE SEQUENCE [LARGE SCALE GENOMIC DNA]</scope>
    <source>
        <strain evidence="7 8">SEH01</strain>
    </source>
</reference>
<dbReference type="InterPro" id="IPR000702">
    <property type="entry name" value="Ribosomal_uL6-like"/>
</dbReference>
<proteinExistence type="inferred from homology"/>
<evidence type="ECO:0000313" key="7">
    <source>
        <dbReference type="EMBL" id="RVU42264.1"/>
    </source>
</evidence>
<evidence type="ECO:0000313" key="8">
    <source>
        <dbReference type="Proteomes" id="UP000282926"/>
    </source>
</evidence>
<evidence type="ECO:0000256" key="3">
    <source>
        <dbReference type="HAMAP-Rule" id="MF_01365"/>
    </source>
</evidence>